<dbReference type="PANTHER" id="PTHR46652">
    <property type="entry name" value="LEUCINE-RICH REPEAT AND IQ DOMAIN-CONTAINING PROTEIN 1-RELATED"/>
    <property type="match status" value="1"/>
</dbReference>
<gene>
    <name evidence="4" type="ORF">DET56_108112</name>
</gene>
<evidence type="ECO:0000313" key="4">
    <source>
        <dbReference type="EMBL" id="PWW37919.1"/>
    </source>
</evidence>
<reference evidence="4 5" key="1">
    <citation type="submission" date="2018-05" db="EMBL/GenBank/DDBJ databases">
        <title>Freshwater and sediment microbial communities from various areas in North America, analyzing microbe dynamics in response to fracking.</title>
        <authorList>
            <person name="Lamendella R."/>
        </authorList>
    </citation>
    <scope>NUCLEOTIDE SEQUENCE [LARGE SCALE GENOMIC DNA]</scope>
    <source>
        <strain evidence="4 5">DB-3</strain>
    </source>
</reference>
<dbReference type="InterPro" id="IPR050836">
    <property type="entry name" value="SDS22/Internalin_LRR"/>
</dbReference>
<dbReference type="InterPro" id="IPR025875">
    <property type="entry name" value="Leu-rich_rpt_4"/>
</dbReference>
<keyword evidence="1" id="KW-0433">Leucine-rich repeat</keyword>
<dbReference type="AlphaFoldDB" id="A0A855XRU1"/>
<keyword evidence="2" id="KW-0677">Repeat</keyword>
<dbReference type="PANTHER" id="PTHR46652:SF3">
    <property type="entry name" value="LEUCINE-RICH REPEAT-CONTAINING PROTEIN 9"/>
    <property type="match status" value="1"/>
</dbReference>
<dbReference type="RefSeq" id="WP_110000407.1">
    <property type="nucleotide sequence ID" value="NZ_QGTZ01000008.1"/>
</dbReference>
<keyword evidence="3" id="KW-0732">Signal</keyword>
<evidence type="ECO:0000256" key="3">
    <source>
        <dbReference type="SAM" id="SignalP"/>
    </source>
</evidence>
<dbReference type="Pfam" id="PF12799">
    <property type="entry name" value="LRR_4"/>
    <property type="match status" value="1"/>
</dbReference>
<dbReference type="SUPFAM" id="SSF52058">
    <property type="entry name" value="L domain-like"/>
    <property type="match status" value="1"/>
</dbReference>
<dbReference type="Gene3D" id="3.80.10.10">
    <property type="entry name" value="Ribonuclease Inhibitor"/>
    <property type="match status" value="1"/>
</dbReference>
<evidence type="ECO:0000256" key="1">
    <source>
        <dbReference type="ARBA" id="ARBA00022614"/>
    </source>
</evidence>
<evidence type="ECO:0000313" key="5">
    <source>
        <dbReference type="Proteomes" id="UP000247078"/>
    </source>
</evidence>
<dbReference type="InterPro" id="IPR001611">
    <property type="entry name" value="Leu-rich_rpt"/>
</dbReference>
<accession>A0A855XRU1</accession>
<dbReference type="SMART" id="SM00365">
    <property type="entry name" value="LRR_SD22"/>
    <property type="match status" value="5"/>
</dbReference>
<feature type="signal peptide" evidence="3">
    <location>
        <begin position="1"/>
        <end position="26"/>
    </location>
</feature>
<evidence type="ECO:0000256" key="2">
    <source>
        <dbReference type="ARBA" id="ARBA00022737"/>
    </source>
</evidence>
<protein>
    <submittedName>
        <fullName evidence="4">Leucine rich repeat (LRR) protein</fullName>
    </submittedName>
</protein>
<dbReference type="InterPro" id="IPR032675">
    <property type="entry name" value="LRR_dom_sf"/>
</dbReference>
<comment type="caution">
    <text evidence="4">The sequence shown here is derived from an EMBL/GenBank/DDBJ whole genome shotgun (WGS) entry which is preliminary data.</text>
</comment>
<dbReference type="Proteomes" id="UP000247078">
    <property type="component" value="Unassembled WGS sequence"/>
</dbReference>
<dbReference type="EMBL" id="QGTZ01000008">
    <property type="protein sequence ID" value="PWW37919.1"/>
    <property type="molecule type" value="Genomic_DNA"/>
</dbReference>
<name>A0A855XRU1_9BACL</name>
<feature type="chain" id="PRO_5032992943" evidence="3">
    <location>
        <begin position="27"/>
        <end position="253"/>
    </location>
</feature>
<organism evidence="4 5">
    <name type="scientific">Paenibacillus pabuli</name>
    <dbReference type="NCBI Taxonomy" id="1472"/>
    <lineage>
        <taxon>Bacteria</taxon>
        <taxon>Bacillati</taxon>
        <taxon>Bacillota</taxon>
        <taxon>Bacilli</taxon>
        <taxon>Bacillales</taxon>
        <taxon>Paenibacillaceae</taxon>
        <taxon>Paenibacillus</taxon>
    </lineage>
</organism>
<dbReference type="PROSITE" id="PS51450">
    <property type="entry name" value="LRR"/>
    <property type="match status" value="4"/>
</dbReference>
<sequence length="253" mass="27894">MPTQFVKNMIVFCLVLIVLPATTMSAAPVIKDVALAKVIRTTLKISSKKEVKTSDLKKLKSLYAEDNKNKISNLQGLEHAVNLVDLIMPGHKIKNITSLSKLKKLEFLVLEGNQISDLSPLSGLSNLESLLISGNQIKNLTPLKNLHKLTSLLASGNQVADLSPLQKLNLEWVIMAGNKIQDLSPLKNHPTLEYLYVEDNLIQDIAVLETIPHLIEVSLAGNPLNEQAEQVIKKLEKKGVIVSLEDDDEAETK</sequence>
<proteinExistence type="predicted"/>